<accession>A0ABQ0BMF0</accession>
<dbReference type="Proteomes" id="UP001600941">
    <property type="component" value="Unassembled WGS sequence"/>
</dbReference>
<dbReference type="RefSeq" id="WP_118743553.1">
    <property type="nucleotide sequence ID" value="NZ_BAABZQ010000001.1"/>
</dbReference>
<evidence type="ECO:0000259" key="2">
    <source>
        <dbReference type="Pfam" id="PF04754"/>
    </source>
</evidence>
<sequence length="331" mass="38429">MGVKDDNITPYFDNPQVFCDFMNGAVFGGKQVFRPEYAERLPREMIHQLPWEADGRSNKKTLIRDTVKQAYFHTMYVIFICENQSEIHYGMPVRMLLYDSVQYGDQMKKIQKENRKAGNLKTPAEFLSGLHKGEQLMPVVSIVFYYGDRPWDGPLTVEEMIRLPDGAAELKEYFPQYKVHLIDPRNIDPSKFPGDWRLILETLKCGNHKKDLQRYVENHRKELEELSAEASRALLTMLGQDIDTNEGKEGTTVCRALEELKEEGKTEGKIEGKKEEEVNIIRKMLNKRLTAITICHWLDAEEGFVMRIAELQERHPDYSNAQILEEISHKS</sequence>
<protein>
    <recommendedName>
        <fullName evidence="2">Transposase (putative) YhgA-like domain-containing protein</fullName>
    </recommendedName>
</protein>
<evidence type="ECO:0000313" key="4">
    <source>
        <dbReference type="Proteomes" id="UP001600941"/>
    </source>
</evidence>
<dbReference type="Pfam" id="PF04754">
    <property type="entry name" value="Transposase_31"/>
    <property type="match status" value="1"/>
</dbReference>
<comment type="caution">
    <text evidence="3">The sequence shown here is derived from an EMBL/GenBank/DDBJ whole genome shotgun (WGS) entry which is preliminary data.</text>
</comment>
<name>A0ABQ0BMF0_9FIRM</name>
<evidence type="ECO:0000256" key="1">
    <source>
        <dbReference type="SAM" id="Coils"/>
    </source>
</evidence>
<dbReference type="InterPro" id="IPR006842">
    <property type="entry name" value="Transposase_31"/>
</dbReference>
<organism evidence="3 4">
    <name type="scientific">Blautia parvula</name>
    <dbReference type="NCBI Taxonomy" id="2877527"/>
    <lineage>
        <taxon>Bacteria</taxon>
        <taxon>Bacillati</taxon>
        <taxon>Bacillota</taxon>
        <taxon>Clostridia</taxon>
        <taxon>Lachnospirales</taxon>
        <taxon>Lachnospiraceae</taxon>
        <taxon>Blautia</taxon>
    </lineage>
</organism>
<feature type="domain" description="Transposase (putative) YhgA-like" evidence="2">
    <location>
        <begin position="73"/>
        <end position="229"/>
    </location>
</feature>
<proteinExistence type="predicted"/>
<keyword evidence="1" id="KW-0175">Coiled coil</keyword>
<evidence type="ECO:0000313" key="3">
    <source>
        <dbReference type="EMBL" id="GAA6497720.1"/>
    </source>
</evidence>
<gene>
    <name evidence="3" type="ORF">K340107D12_05360</name>
</gene>
<keyword evidence="4" id="KW-1185">Reference proteome</keyword>
<feature type="coiled-coil region" evidence="1">
    <location>
        <begin position="209"/>
        <end position="236"/>
    </location>
</feature>
<dbReference type="EMBL" id="BAABZQ010000001">
    <property type="protein sequence ID" value="GAA6497720.1"/>
    <property type="molecule type" value="Genomic_DNA"/>
</dbReference>
<reference evidence="3 4" key="1">
    <citation type="submission" date="2024-04" db="EMBL/GenBank/DDBJ databases">
        <title>Defined microbial consortia suppress multidrug-resistant proinflammatory Enterobacteriaceae via ecological control.</title>
        <authorList>
            <person name="Furuichi M."/>
            <person name="Kawaguchi T."/>
            <person name="Pust M."/>
            <person name="Yasuma K."/>
            <person name="Plichta D."/>
            <person name="Hasegawa N."/>
            <person name="Ohya T."/>
            <person name="Bhattarai S."/>
            <person name="Sasajima S."/>
            <person name="Aoto Y."/>
            <person name="Tuganbaev T."/>
            <person name="Yaginuma M."/>
            <person name="Ueda M."/>
            <person name="Okahashi N."/>
            <person name="Amafuji K."/>
            <person name="Kiridooshi Y."/>
            <person name="Sugita K."/>
            <person name="Strazar M."/>
            <person name="Skelly A."/>
            <person name="Suda W."/>
            <person name="Hattori M."/>
            <person name="Nakamoto N."/>
            <person name="Caballero S."/>
            <person name="Norman J."/>
            <person name="Olle B."/>
            <person name="Tanoue T."/>
            <person name="Arita M."/>
            <person name="Bucci V."/>
            <person name="Atarashi K."/>
            <person name="Xavier R."/>
            <person name="Honda K."/>
        </authorList>
    </citation>
    <scope>NUCLEOTIDE SEQUENCE [LARGE SCALE GENOMIC DNA]</scope>
    <source>
        <strain evidence="4">k34-0107-D12</strain>
    </source>
</reference>